<evidence type="ECO:0000256" key="2">
    <source>
        <dbReference type="SAM" id="SignalP"/>
    </source>
</evidence>
<dbReference type="Proteomes" id="UP000075886">
    <property type="component" value="Unassembled WGS sequence"/>
</dbReference>
<reference evidence="3" key="2">
    <citation type="submission" date="2020-05" db="UniProtKB">
        <authorList>
            <consortium name="EnsemblMetazoa"/>
        </authorList>
    </citation>
    <scope>IDENTIFICATION</scope>
    <source>
        <strain evidence="3">FAR1</strain>
    </source>
</reference>
<feature type="region of interest" description="Disordered" evidence="1">
    <location>
        <begin position="177"/>
        <end position="196"/>
    </location>
</feature>
<organism evidence="3 4">
    <name type="scientific">Anopheles farauti</name>
    <dbReference type="NCBI Taxonomy" id="69004"/>
    <lineage>
        <taxon>Eukaryota</taxon>
        <taxon>Metazoa</taxon>
        <taxon>Ecdysozoa</taxon>
        <taxon>Arthropoda</taxon>
        <taxon>Hexapoda</taxon>
        <taxon>Insecta</taxon>
        <taxon>Pterygota</taxon>
        <taxon>Neoptera</taxon>
        <taxon>Endopterygota</taxon>
        <taxon>Diptera</taxon>
        <taxon>Nematocera</taxon>
        <taxon>Culicoidea</taxon>
        <taxon>Culicidae</taxon>
        <taxon>Anophelinae</taxon>
        <taxon>Anopheles</taxon>
    </lineage>
</organism>
<proteinExistence type="predicted"/>
<dbReference type="AlphaFoldDB" id="A0A182Q7M6"/>
<accession>A0A182Q7M6</accession>
<protein>
    <recommendedName>
        <fullName evidence="5">Secreted protein</fullName>
    </recommendedName>
</protein>
<reference evidence="4" key="1">
    <citation type="submission" date="2014-01" db="EMBL/GenBank/DDBJ databases">
        <title>The Genome Sequence of Anopheles farauti FAR1 (V2).</title>
        <authorList>
            <consortium name="The Broad Institute Genomics Platform"/>
            <person name="Neafsey D.E."/>
            <person name="Besansky N."/>
            <person name="Howell P."/>
            <person name="Walton C."/>
            <person name="Young S.K."/>
            <person name="Zeng Q."/>
            <person name="Gargeya S."/>
            <person name="Fitzgerald M."/>
            <person name="Haas B."/>
            <person name="Abouelleil A."/>
            <person name="Allen A.W."/>
            <person name="Alvarado L."/>
            <person name="Arachchi H.M."/>
            <person name="Berlin A.M."/>
            <person name="Chapman S.B."/>
            <person name="Gainer-Dewar J."/>
            <person name="Goldberg J."/>
            <person name="Griggs A."/>
            <person name="Gujja S."/>
            <person name="Hansen M."/>
            <person name="Howarth C."/>
            <person name="Imamovic A."/>
            <person name="Ireland A."/>
            <person name="Larimer J."/>
            <person name="McCowan C."/>
            <person name="Murphy C."/>
            <person name="Pearson M."/>
            <person name="Poon T.W."/>
            <person name="Priest M."/>
            <person name="Roberts A."/>
            <person name="Saif S."/>
            <person name="Shea T."/>
            <person name="Sisk P."/>
            <person name="Sykes S."/>
            <person name="Wortman J."/>
            <person name="Nusbaum C."/>
            <person name="Birren B."/>
        </authorList>
    </citation>
    <scope>NUCLEOTIDE SEQUENCE [LARGE SCALE GENOMIC DNA]</scope>
    <source>
        <strain evidence="4">FAR1</strain>
    </source>
</reference>
<dbReference type="VEuPathDB" id="VectorBase:AFAF004657"/>
<evidence type="ECO:0008006" key="5">
    <source>
        <dbReference type="Google" id="ProtNLM"/>
    </source>
</evidence>
<keyword evidence="4" id="KW-1185">Reference proteome</keyword>
<dbReference type="EMBL" id="AXCN02000196">
    <property type="status" value="NOT_ANNOTATED_CDS"/>
    <property type="molecule type" value="Genomic_DNA"/>
</dbReference>
<feature type="chain" id="PRO_5008132350" description="Secreted protein" evidence="2">
    <location>
        <begin position="23"/>
        <end position="227"/>
    </location>
</feature>
<feature type="signal peptide" evidence="2">
    <location>
        <begin position="1"/>
        <end position="22"/>
    </location>
</feature>
<dbReference type="EnsemblMetazoa" id="AFAF004657-RA">
    <property type="protein sequence ID" value="AFAF004657-PA"/>
    <property type="gene ID" value="AFAF004657"/>
</dbReference>
<sequence>MLTKYVTRIYVLLLAASTLALGGHAFSCRFCQSVNNFNSCVDSAGQVECSDGVVNMTHLQLLPHNPSLARAAPTPGQYQCFQANFTSNGVWNYQMGCTFAGSKLCDGWKVLSQCRLTGEGKNMAGQVAAKPALLSTLKPQTSAAVPSTSTSAGVVGTGGVPSVSTTTAGAKLGWDTSSTPYSTLPPKNDSTIGDRSRPEARSIATAFTTQLGKLLLFWIVVSFWRHF</sequence>
<keyword evidence="2" id="KW-0732">Signal</keyword>
<evidence type="ECO:0000313" key="3">
    <source>
        <dbReference type="EnsemblMetazoa" id="AFAF004657-PA"/>
    </source>
</evidence>
<name>A0A182Q7M6_9DIPT</name>
<evidence type="ECO:0000256" key="1">
    <source>
        <dbReference type="SAM" id="MobiDB-lite"/>
    </source>
</evidence>
<evidence type="ECO:0000313" key="4">
    <source>
        <dbReference type="Proteomes" id="UP000075886"/>
    </source>
</evidence>